<accession>A0A7X1NYN8</accession>
<reference evidence="1 2" key="1">
    <citation type="submission" date="2019-10" db="EMBL/GenBank/DDBJ databases">
        <title>Deinococcus sp. isolated from soil.</title>
        <authorList>
            <person name="Li Y."/>
            <person name="Wang J."/>
        </authorList>
    </citation>
    <scope>NUCLEOTIDE SEQUENCE [LARGE SCALE GENOMIC DNA]</scope>
    <source>
        <strain evidence="1 2">SDU3-2</strain>
    </source>
</reference>
<dbReference type="RefSeq" id="WP_152872543.1">
    <property type="nucleotide sequence ID" value="NZ_WBSL01000018.1"/>
</dbReference>
<sequence>MPYPYPQTREEYRAAILANICRLVAQVEADQNEYGSAESLARSLHHDVREFFDETRWKPNPVYDGITARVPLGQPLTLLIVHHDGPNGRCFVQGRVQAIHHPGRPSDGAVFEVVPKGCRNVRRHRYAVMVGAALTIYPGWVEETRLEHTRPLPLYDHAAVPPVRYDQ</sequence>
<evidence type="ECO:0000313" key="1">
    <source>
        <dbReference type="EMBL" id="MPY68235.1"/>
    </source>
</evidence>
<name>A0A7X1NYN8_9DEIO</name>
<dbReference type="Proteomes" id="UP000484842">
    <property type="component" value="Unassembled WGS sequence"/>
</dbReference>
<dbReference type="EMBL" id="WBSL01000018">
    <property type="protein sequence ID" value="MPY68235.1"/>
    <property type="molecule type" value="Genomic_DNA"/>
</dbReference>
<evidence type="ECO:0000313" key="2">
    <source>
        <dbReference type="Proteomes" id="UP000484842"/>
    </source>
</evidence>
<comment type="caution">
    <text evidence="1">The sequence shown here is derived from an EMBL/GenBank/DDBJ whole genome shotgun (WGS) entry which is preliminary data.</text>
</comment>
<proteinExistence type="predicted"/>
<gene>
    <name evidence="1" type="ORF">F8S09_16385</name>
</gene>
<dbReference type="AlphaFoldDB" id="A0A7X1NYN8"/>
<protein>
    <submittedName>
        <fullName evidence="1">Uncharacterized protein</fullName>
    </submittedName>
</protein>
<organism evidence="1 2">
    <name type="scientific">Deinococcus terrestris</name>
    <dbReference type="NCBI Taxonomy" id="2651870"/>
    <lineage>
        <taxon>Bacteria</taxon>
        <taxon>Thermotogati</taxon>
        <taxon>Deinococcota</taxon>
        <taxon>Deinococci</taxon>
        <taxon>Deinococcales</taxon>
        <taxon>Deinococcaceae</taxon>
        <taxon>Deinococcus</taxon>
    </lineage>
</organism>
<keyword evidence="2" id="KW-1185">Reference proteome</keyword>